<organism evidence="1 2">
    <name type="scientific">Pseudoalteromonas byunsanensis</name>
    <dbReference type="NCBI Taxonomy" id="327939"/>
    <lineage>
        <taxon>Bacteria</taxon>
        <taxon>Pseudomonadati</taxon>
        <taxon>Pseudomonadota</taxon>
        <taxon>Gammaproteobacteria</taxon>
        <taxon>Alteromonadales</taxon>
        <taxon>Pseudoalteromonadaceae</taxon>
        <taxon>Pseudoalteromonas</taxon>
    </lineage>
</organism>
<dbReference type="Gene3D" id="3.40.390.10">
    <property type="entry name" value="Collagenase (Catalytic Domain)"/>
    <property type="match status" value="1"/>
</dbReference>
<accession>A0A1S1N822</accession>
<evidence type="ECO:0000313" key="2">
    <source>
        <dbReference type="Proteomes" id="UP000180253"/>
    </source>
</evidence>
<protein>
    <submittedName>
        <fullName evidence="1">Uncharacterized protein</fullName>
    </submittedName>
</protein>
<dbReference type="Proteomes" id="UP000180253">
    <property type="component" value="Unassembled WGS sequence"/>
</dbReference>
<dbReference type="GO" id="GO:0008237">
    <property type="term" value="F:metallopeptidase activity"/>
    <property type="evidence" value="ECO:0007669"/>
    <property type="project" value="InterPro"/>
</dbReference>
<dbReference type="OrthoDB" id="6313889at2"/>
<keyword evidence="2" id="KW-1185">Reference proteome</keyword>
<gene>
    <name evidence="1" type="ORF">BIW53_09645</name>
</gene>
<dbReference type="RefSeq" id="WP_070991667.1">
    <property type="nucleotide sequence ID" value="NZ_CBCSHD010000002.1"/>
</dbReference>
<evidence type="ECO:0000313" key="1">
    <source>
        <dbReference type="EMBL" id="OHU95487.1"/>
    </source>
</evidence>
<dbReference type="InterPro" id="IPR024079">
    <property type="entry name" value="MetalloPept_cat_dom_sf"/>
</dbReference>
<reference evidence="1 2" key="1">
    <citation type="submission" date="2016-10" db="EMBL/GenBank/DDBJ databases">
        <title>Pseudoalteromonas amylolytica sp. nov., isolated from the surface seawater.</title>
        <authorList>
            <person name="Wu Y.-H."/>
            <person name="Cheng H."/>
            <person name="Jin X.-B."/>
            <person name="Wang C.-S."/>
            <person name="Xu X.-W."/>
        </authorList>
    </citation>
    <scope>NUCLEOTIDE SEQUENCE [LARGE SCALE GENOMIC DNA]</scope>
    <source>
        <strain evidence="1 2">JCM 12483</strain>
    </source>
</reference>
<name>A0A1S1N822_9GAMM</name>
<dbReference type="EMBL" id="MNAN01000030">
    <property type="protein sequence ID" value="OHU95487.1"/>
    <property type="molecule type" value="Genomic_DNA"/>
</dbReference>
<dbReference type="AlphaFoldDB" id="A0A1S1N822"/>
<dbReference type="STRING" id="327939.BIW53_09645"/>
<proteinExistence type="predicted"/>
<sequence>MSQSHHHPQLLDSHARNYYLTAYPQSYFFAQHRLKLDTLPDSTIRGMLVLNKPDVLFEWAIRLANSKRYNASRLYWQKYYAGASEAQQRRLQQVFAQHRAFGELNRLTEVISLTDKVSTLLASEHGKLPQQLSFSAMAEYGLTMLYSSWQFASTCLNRVMMLSDHYSGVVKLDAIRAQYLKQPEPMPDSYCLSEVFYVGDIMSCGELLSGFAQCDVKRLLTDYRKQLSNVDYLVVMTREGKANVLKGVMTLTTEHNYQVFLHELMHFSGFEDEYAVASSKAQWLCRQSGQLAPNLIVTQGKPPRNWHASETCQHGAYQAYKPSESWSIMQYQELPLSESYRTLWQNAVNSKRYRLETLSSW</sequence>
<comment type="caution">
    <text evidence="1">The sequence shown here is derived from an EMBL/GenBank/DDBJ whole genome shotgun (WGS) entry which is preliminary data.</text>
</comment>